<evidence type="ECO:0000313" key="3">
    <source>
        <dbReference type="Proteomes" id="UP001253273"/>
    </source>
</evidence>
<name>A0AAE9SJX6_9SECO</name>
<evidence type="ECO:0000256" key="1">
    <source>
        <dbReference type="SAM" id="MobiDB-lite"/>
    </source>
</evidence>
<dbReference type="EMBL" id="OL979630">
    <property type="protein sequence ID" value="UTI93310.1"/>
    <property type="molecule type" value="Genomic_RNA"/>
</dbReference>
<feature type="region of interest" description="Disordered" evidence="1">
    <location>
        <begin position="163"/>
        <end position="208"/>
    </location>
</feature>
<evidence type="ECO:0000313" key="2">
    <source>
        <dbReference type="EMBL" id="UTI93310.1"/>
    </source>
</evidence>
<reference evidence="2 3" key="1">
    <citation type="journal article" date="2022" name="Arch. Virol.">
        <title>Genomic characterization of a new torradovirus from common fleabane (Erigeron annuus).</title>
        <authorList>
            <person name="Alvarez-Quinto R."/>
            <person name="Grinstead S."/>
            <person name="Bolus S."/>
            <person name="Daughtrey M."/>
            <person name="Hammond J."/>
            <person name="Wintermantel W."/>
            <person name="Mollov D."/>
        </authorList>
    </citation>
    <scope>NUCLEOTIDE SEQUENCE [LARGE SCALE GENOMIC DNA]</scope>
    <source>
        <strain evidence="2">2007-12EA</strain>
    </source>
</reference>
<feature type="compositionally biased region" description="Polar residues" evidence="1">
    <location>
        <begin position="170"/>
        <end position="198"/>
    </location>
</feature>
<organism evidence="2 3">
    <name type="scientific">Fleabane torradovirus</name>
    <dbReference type="NCBI Taxonomy" id="2963535"/>
    <lineage>
        <taxon>Viruses</taxon>
        <taxon>Riboviria</taxon>
        <taxon>Orthornavirae</taxon>
        <taxon>Pisuviricota</taxon>
        <taxon>Pisoniviricetes</taxon>
        <taxon>Picornavirales</taxon>
        <taxon>Secoviridae</taxon>
        <taxon>Torradovirus</taxon>
    </lineage>
</organism>
<protein>
    <submittedName>
        <fullName evidence="2">ORF1</fullName>
    </submittedName>
</protein>
<sequence length="208" mass="23200">MSFLNQLDISEETEEFQRTIRNQEFKCIAANKLLSLGAGLSLNFCARTPQGNYTSIIKIDWKHRIPQPFGFHVIPSGDWKVTEVQLSGALVRKACRLDTAARVLESHKETFAKAGKVADLEEEITLLKTQITELTTQFQQAQASAIKAKEKLHKLRDQLQQVTEKGKNVSFDSQPNSPADPQPSSSSKPVTKNNNDLFQSWAGDGTID</sequence>
<proteinExistence type="predicted"/>
<keyword evidence="3" id="KW-1185">Reference proteome</keyword>
<accession>A0AAE9SJX6</accession>
<dbReference type="Proteomes" id="UP001253273">
    <property type="component" value="Genome"/>
</dbReference>